<feature type="region of interest" description="Disordered" evidence="4">
    <location>
        <begin position="17"/>
        <end position="46"/>
    </location>
</feature>
<evidence type="ECO:0000256" key="4">
    <source>
        <dbReference type="SAM" id="MobiDB-lite"/>
    </source>
</evidence>
<dbReference type="InterPro" id="IPR029058">
    <property type="entry name" value="AB_hydrolase_fold"/>
</dbReference>
<keyword evidence="7" id="KW-1185">Reference proteome</keyword>
<evidence type="ECO:0000259" key="5">
    <source>
        <dbReference type="Pfam" id="PF00561"/>
    </source>
</evidence>
<proteinExistence type="inferred from homology"/>
<dbReference type="Proteomes" id="UP001500635">
    <property type="component" value="Unassembled WGS sequence"/>
</dbReference>
<dbReference type="EMBL" id="BAABFR010000039">
    <property type="protein sequence ID" value="GAA4394799.1"/>
    <property type="molecule type" value="Genomic_DNA"/>
</dbReference>
<accession>A0ABP8JR80</accession>
<evidence type="ECO:0000256" key="3">
    <source>
        <dbReference type="ARBA" id="ARBA00022801"/>
    </source>
</evidence>
<sequence>MAAVAVVALAAACSTTVPGRSTPAQSSAGGESTASVAAPASTAGGGAPNQALRKYYDQSIAWGSCSSFAATDDFDDPGTSRLQCGTITVPIDYSNPGAGDATIAVDRLLAQGTKQGSLLVNPGGPGGSGVQLVGGSATNWSKLAVNQTFDMVGWDPRGVGASTPTIRCYTDAQVDANRQSTLGDDNSPEGIIKQEAFNKENAELCDQKMGTNFLAHVGTADTVQDLDVLRSVLGDKKLSYIGFSYGTFIGAIYAEKFPHNIRAMVLDGAVDPSEDPSKSNVRQMAGFQTVFDDYAKDCAKSAACPLGTDPTKAVDNYHKLVWPLIDHPVPASPGRPLSYQDAATGTIQAMYSPNLWRALTVGLAQLRTGTGTMMQRLADAYQGRDANGHYSGMMDAFTAINCMDSPAITDPVALGRLDTELRQAAPFNDDGRGTGHAAKGACAYWPAKNTLSPHRVVVPADMAKVVVVSTTHDPATPYANGVSLANQLNAALITFEGSQHTASFEGNTCVDGAVTRYFQSLTVPPAGLRCSE</sequence>
<evidence type="ECO:0000256" key="1">
    <source>
        <dbReference type="ARBA" id="ARBA00010088"/>
    </source>
</evidence>
<feature type="compositionally biased region" description="Low complexity" evidence="4">
    <location>
        <begin position="32"/>
        <end position="42"/>
    </location>
</feature>
<feature type="domain" description="AB hydrolase-1" evidence="5">
    <location>
        <begin position="118"/>
        <end position="506"/>
    </location>
</feature>
<dbReference type="Gene3D" id="3.40.50.1820">
    <property type="entry name" value="alpha/beta hydrolase"/>
    <property type="match status" value="1"/>
</dbReference>
<dbReference type="PANTHER" id="PTHR43248:SF29">
    <property type="entry name" value="TRIPEPTIDYL AMINOPEPTIDASE"/>
    <property type="match status" value="1"/>
</dbReference>
<comment type="caution">
    <text evidence="6">The sequence shown here is derived from an EMBL/GenBank/DDBJ whole genome shotgun (WGS) entry which is preliminary data.</text>
</comment>
<dbReference type="RefSeq" id="WP_344996632.1">
    <property type="nucleotide sequence ID" value="NZ_JBHTGI010000001.1"/>
</dbReference>
<evidence type="ECO:0000256" key="2">
    <source>
        <dbReference type="ARBA" id="ARBA00022729"/>
    </source>
</evidence>
<gene>
    <name evidence="6" type="ORF">GCM10023147_27270</name>
</gene>
<reference evidence="7" key="1">
    <citation type="journal article" date="2019" name="Int. J. Syst. Evol. Microbiol.">
        <title>The Global Catalogue of Microorganisms (GCM) 10K type strain sequencing project: providing services to taxonomists for standard genome sequencing and annotation.</title>
        <authorList>
            <consortium name="The Broad Institute Genomics Platform"/>
            <consortium name="The Broad Institute Genome Sequencing Center for Infectious Disease"/>
            <person name="Wu L."/>
            <person name="Ma J."/>
        </authorList>
    </citation>
    <scope>NUCLEOTIDE SEQUENCE [LARGE SCALE GENOMIC DNA]</scope>
    <source>
        <strain evidence="7">JCM 17688</strain>
    </source>
</reference>
<keyword evidence="2" id="KW-0732">Signal</keyword>
<dbReference type="SUPFAM" id="SSF53474">
    <property type="entry name" value="alpha/beta-Hydrolases"/>
    <property type="match status" value="1"/>
</dbReference>
<organism evidence="6 7">
    <name type="scientific">Tsukamurella soli</name>
    <dbReference type="NCBI Taxonomy" id="644556"/>
    <lineage>
        <taxon>Bacteria</taxon>
        <taxon>Bacillati</taxon>
        <taxon>Actinomycetota</taxon>
        <taxon>Actinomycetes</taxon>
        <taxon>Mycobacteriales</taxon>
        <taxon>Tsukamurellaceae</taxon>
        <taxon>Tsukamurella</taxon>
    </lineage>
</organism>
<name>A0ABP8JR80_9ACTN</name>
<evidence type="ECO:0000313" key="6">
    <source>
        <dbReference type="EMBL" id="GAA4394799.1"/>
    </source>
</evidence>
<feature type="compositionally biased region" description="Polar residues" evidence="4">
    <location>
        <begin position="17"/>
        <end position="30"/>
    </location>
</feature>
<dbReference type="PANTHER" id="PTHR43248">
    <property type="entry name" value="2-SUCCINYL-6-HYDROXY-2,4-CYCLOHEXADIENE-1-CARBOXYLATE SYNTHASE"/>
    <property type="match status" value="1"/>
</dbReference>
<protein>
    <submittedName>
        <fullName evidence="6">Alpha/beta hydrolase</fullName>
    </submittedName>
</protein>
<dbReference type="GO" id="GO:0016787">
    <property type="term" value="F:hydrolase activity"/>
    <property type="evidence" value="ECO:0007669"/>
    <property type="project" value="UniProtKB-KW"/>
</dbReference>
<comment type="similarity">
    <text evidence="1">Belongs to the peptidase S33 family.</text>
</comment>
<keyword evidence="3 6" id="KW-0378">Hydrolase</keyword>
<dbReference type="InterPro" id="IPR000073">
    <property type="entry name" value="AB_hydrolase_1"/>
</dbReference>
<dbReference type="InterPro" id="IPR051601">
    <property type="entry name" value="Serine_prot/Carboxylest_S33"/>
</dbReference>
<dbReference type="Pfam" id="PF00561">
    <property type="entry name" value="Abhydrolase_1"/>
    <property type="match status" value="1"/>
</dbReference>
<evidence type="ECO:0000313" key="7">
    <source>
        <dbReference type="Proteomes" id="UP001500635"/>
    </source>
</evidence>